<feature type="compositionally biased region" description="Low complexity" evidence="1">
    <location>
        <begin position="166"/>
        <end position="177"/>
    </location>
</feature>
<feature type="compositionally biased region" description="Polar residues" evidence="1">
    <location>
        <begin position="121"/>
        <end position="135"/>
    </location>
</feature>
<evidence type="ECO:0000256" key="1">
    <source>
        <dbReference type="SAM" id="MobiDB-lite"/>
    </source>
</evidence>
<gene>
    <name evidence="2" type="ORF">CONCODRAFT_77561</name>
</gene>
<feature type="region of interest" description="Disordered" evidence="1">
    <location>
        <begin position="62"/>
        <end position="97"/>
    </location>
</feature>
<feature type="region of interest" description="Disordered" evidence="1">
    <location>
        <begin position="121"/>
        <end position="206"/>
    </location>
</feature>
<proteinExistence type="predicted"/>
<dbReference type="AlphaFoldDB" id="A0A137PD37"/>
<name>A0A137PD37_CONC2</name>
<organism evidence="2 3">
    <name type="scientific">Conidiobolus coronatus (strain ATCC 28846 / CBS 209.66 / NRRL 28638)</name>
    <name type="common">Delacroixia coronata</name>
    <dbReference type="NCBI Taxonomy" id="796925"/>
    <lineage>
        <taxon>Eukaryota</taxon>
        <taxon>Fungi</taxon>
        <taxon>Fungi incertae sedis</taxon>
        <taxon>Zoopagomycota</taxon>
        <taxon>Entomophthoromycotina</taxon>
        <taxon>Entomophthoromycetes</taxon>
        <taxon>Entomophthorales</taxon>
        <taxon>Ancylistaceae</taxon>
        <taxon>Conidiobolus</taxon>
    </lineage>
</organism>
<accession>A0A137PD37</accession>
<feature type="compositionally biased region" description="Polar residues" evidence="1">
    <location>
        <begin position="185"/>
        <end position="206"/>
    </location>
</feature>
<evidence type="ECO:0000313" key="2">
    <source>
        <dbReference type="EMBL" id="KXN72914.1"/>
    </source>
</evidence>
<reference evidence="2 3" key="1">
    <citation type="journal article" date="2015" name="Genome Biol. Evol.">
        <title>Phylogenomic analyses indicate that early fungi evolved digesting cell walls of algal ancestors of land plants.</title>
        <authorList>
            <person name="Chang Y."/>
            <person name="Wang S."/>
            <person name="Sekimoto S."/>
            <person name="Aerts A.L."/>
            <person name="Choi C."/>
            <person name="Clum A."/>
            <person name="LaButti K.M."/>
            <person name="Lindquist E.A."/>
            <person name="Yee Ngan C."/>
            <person name="Ohm R.A."/>
            <person name="Salamov A.A."/>
            <person name="Grigoriev I.V."/>
            <person name="Spatafora J.W."/>
            <person name="Berbee M.L."/>
        </authorList>
    </citation>
    <scope>NUCLEOTIDE SEQUENCE [LARGE SCALE GENOMIC DNA]</scope>
    <source>
        <strain evidence="2 3">NRRL 28638</strain>
    </source>
</reference>
<protein>
    <submittedName>
        <fullName evidence="2">Uncharacterized protein</fullName>
    </submittedName>
</protein>
<dbReference type="EMBL" id="KQ964444">
    <property type="protein sequence ID" value="KXN72914.1"/>
    <property type="molecule type" value="Genomic_DNA"/>
</dbReference>
<dbReference type="Proteomes" id="UP000070444">
    <property type="component" value="Unassembled WGS sequence"/>
</dbReference>
<feature type="region of interest" description="Disordered" evidence="1">
    <location>
        <begin position="237"/>
        <end position="262"/>
    </location>
</feature>
<feature type="compositionally biased region" description="Basic and acidic residues" evidence="1">
    <location>
        <begin position="136"/>
        <end position="149"/>
    </location>
</feature>
<keyword evidence="3" id="KW-1185">Reference proteome</keyword>
<sequence>MPFGNPYNNIDSIDAHYSPVEVSQEEDFNTSTTFQVDSNSTSFTLANQSEVNLLDNITQEVGSNSVTNGNGHAKDSENLSNSTITPGDLEDSKSGSNFSQLNISDVFSEITDISNTTITWENFNRGSNNSGLSDKTPTRESNTSKHSEAEIIIDLPSCEKGKHRASSPQSSASNRSSSSRKDIGFNSTPTKHFSKPESTTQLASPASITPIKKPVFIESTTSETRASKLRQIDNNICEALSDSDTPDASPTKRQKTDSDQDI</sequence>
<evidence type="ECO:0000313" key="3">
    <source>
        <dbReference type="Proteomes" id="UP000070444"/>
    </source>
</evidence>